<protein>
    <submittedName>
        <fullName evidence="1">Uncharacterized protein</fullName>
    </submittedName>
</protein>
<dbReference type="Proteomes" id="UP001060085">
    <property type="component" value="Linkage Group LG02"/>
</dbReference>
<proteinExistence type="predicted"/>
<reference evidence="2" key="1">
    <citation type="journal article" date="2023" name="Nat. Plants">
        <title>Single-cell RNA sequencing provides a high-resolution roadmap for understanding the multicellular compartmentation of specialized metabolism.</title>
        <authorList>
            <person name="Sun S."/>
            <person name="Shen X."/>
            <person name="Li Y."/>
            <person name="Li Y."/>
            <person name="Wang S."/>
            <person name="Li R."/>
            <person name="Zhang H."/>
            <person name="Shen G."/>
            <person name="Guo B."/>
            <person name="Wei J."/>
            <person name="Xu J."/>
            <person name="St-Pierre B."/>
            <person name="Chen S."/>
            <person name="Sun C."/>
        </authorList>
    </citation>
    <scope>NUCLEOTIDE SEQUENCE [LARGE SCALE GENOMIC DNA]</scope>
</reference>
<dbReference type="EMBL" id="CM044702">
    <property type="protein sequence ID" value="KAI5675759.1"/>
    <property type="molecule type" value="Genomic_DNA"/>
</dbReference>
<keyword evidence="2" id="KW-1185">Reference proteome</keyword>
<comment type="caution">
    <text evidence="1">The sequence shown here is derived from an EMBL/GenBank/DDBJ whole genome shotgun (WGS) entry which is preliminary data.</text>
</comment>
<gene>
    <name evidence="1" type="ORF">M9H77_06709</name>
</gene>
<evidence type="ECO:0000313" key="1">
    <source>
        <dbReference type="EMBL" id="KAI5675759.1"/>
    </source>
</evidence>
<evidence type="ECO:0000313" key="2">
    <source>
        <dbReference type="Proteomes" id="UP001060085"/>
    </source>
</evidence>
<organism evidence="1 2">
    <name type="scientific">Catharanthus roseus</name>
    <name type="common">Madagascar periwinkle</name>
    <name type="synonym">Vinca rosea</name>
    <dbReference type="NCBI Taxonomy" id="4058"/>
    <lineage>
        <taxon>Eukaryota</taxon>
        <taxon>Viridiplantae</taxon>
        <taxon>Streptophyta</taxon>
        <taxon>Embryophyta</taxon>
        <taxon>Tracheophyta</taxon>
        <taxon>Spermatophyta</taxon>
        <taxon>Magnoliopsida</taxon>
        <taxon>eudicotyledons</taxon>
        <taxon>Gunneridae</taxon>
        <taxon>Pentapetalae</taxon>
        <taxon>asterids</taxon>
        <taxon>lamiids</taxon>
        <taxon>Gentianales</taxon>
        <taxon>Apocynaceae</taxon>
        <taxon>Rauvolfioideae</taxon>
        <taxon>Vinceae</taxon>
        <taxon>Catharanthinae</taxon>
        <taxon>Catharanthus</taxon>
    </lineage>
</organism>
<sequence length="203" mass="22908">MSVPKIETDRFDGKSNFVMWQGKMKAVLVQNKIAPAICSPEEYPESWKGEILEVKLDLDLQKENKSHGENLFVRGRIDQRETPSRRFKSRSKSREKNYVVASEDWPHYSFLTNFFPFLAQFSLIDPVMLWATTETDRLLVLCLGCPLGRSSCCLLFGPPLDPVLLAVASGPPLDCVFREIPAAWAGHLGRLLVTRATVRLAPS</sequence>
<accession>A0ACC0BT26</accession>
<name>A0ACC0BT26_CATRO</name>